<dbReference type="CDD" id="cd06261">
    <property type="entry name" value="TM_PBP2"/>
    <property type="match status" value="1"/>
</dbReference>
<dbReference type="GO" id="GO:0005886">
    <property type="term" value="C:plasma membrane"/>
    <property type="evidence" value="ECO:0007669"/>
    <property type="project" value="UniProtKB-SubCell"/>
</dbReference>
<dbReference type="PANTHER" id="PTHR30043:SF1">
    <property type="entry name" value="ABC TRANSPORT SYSTEM PERMEASE PROTEIN P69"/>
    <property type="match status" value="1"/>
</dbReference>
<dbReference type="PROSITE" id="PS50928">
    <property type="entry name" value="ABC_TM1"/>
    <property type="match status" value="1"/>
</dbReference>
<feature type="domain" description="ABC transmembrane type-1" evidence="8">
    <location>
        <begin position="58"/>
        <end position="255"/>
    </location>
</feature>
<keyword evidence="2 7" id="KW-0813">Transport</keyword>
<dbReference type="EMBL" id="BDGJ01000003">
    <property type="protein sequence ID" value="GAW90995.1"/>
    <property type="molecule type" value="Genomic_DNA"/>
</dbReference>
<feature type="transmembrane region" description="Helical" evidence="7">
    <location>
        <begin position="207"/>
        <end position="227"/>
    </location>
</feature>
<keyword evidence="5 7" id="KW-1133">Transmembrane helix</keyword>
<evidence type="ECO:0000256" key="4">
    <source>
        <dbReference type="ARBA" id="ARBA00022692"/>
    </source>
</evidence>
<dbReference type="Pfam" id="PF00528">
    <property type="entry name" value="BPD_transp_1"/>
    <property type="match status" value="1"/>
</dbReference>
<comment type="similarity">
    <text evidence="7">Belongs to the binding-protein-dependent transport system permease family.</text>
</comment>
<comment type="caution">
    <text evidence="9">The sequence shown here is derived from an EMBL/GenBank/DDBJ whole genome shotgun (WGS) entry which is preliminary data.</text>
</comment>
<keyword evidence="10" id="KW-1185">Reference proteome</keyword>
<keyword evidence="4 7" id="KW-0812">Transmembrane</keyword>
<evidence type="ECO:0000313" key="10">
    <source>
        <dbReference type="Proteomes" id="UP000197032"/>
    </source>
</evidence>
<feature type="transmembrane region" description="Helical" evidence="7">
    <location>
        <begin position="182"/>
        <end position="201"/>
    </location>
</feature>
<evidence type="ECO:0000256" key="1">
    <source>
        <dbReference type="ARBA" id="ARBA00004651"/>
    </source>
</evidence>
<dbReference type="InterPro" id="IPR005769">
    <property type="entry name" value="PhnE/PtxC"/>
</dbReference>
<name>A0A1Z5HNX1_9FIRM</name>
<sequence length="271" mass="30072">MAVVVIILVVLGVSARETEFSLTTLFQAGNAEAVTRFVRGLWPPETNVKFLRTIFGLMVETIEISLVGTALAVLVAFPLSLLAVRQRGEEFSRERLGTARWVLRWSLYYLARAFLNLFRGIPELVWALIFVTAVGLGPLPGVLALAVHSTGILGKLYAEMFESVDQRLVEMVRSTGATEMQVLFFARLPLSLPVFLSYTLFRWECNMRAATVLGFVGAGGIGTQLMISMKLFRYNEVMTLILAILILIALVDILGQFLRTRVLDAPGKCLR</sequence>
<evidence type="ECO:0000313" key="9">
    <source>
        <dbReference type="EMBL" id="GAW90995.1"/>
    </source>
</evidence>
<dbReference type="NCBIfam" id="TIGR01097">
    <property type="entry name" value="PhnE"/>
    <property type="match status" value="1"/>
</dbReference>
<evidence type="ECO:0000256" key="6">
    <source>
        <dbReference type="ARBA" id="ARBA00023136"/>
    </source>
</evidence>
<dbReference type="PANTHER" id="PTHR30043">
    <property type="entry name" value="PHOSPHONATES TRANSPORT SYSTEM PERMEASE PROTEIN"/>
    <property type="match status" value="1"/>
</dbReference>
<comment type="subcellular location">
    <subcellularLocation>
        <location evidence="1 7">Cell membrane</location>
        <topology evidence="1 7">Multi-pass membrane protein</topology>
    </subcellularLocation>
</comment>
<feature type="transmembrane region" description="Helical" evidence="7">
    <location>
        <begin position="124"/>
        <end position="147"/>
    </location>
</feature>
<evidence type="ECO:0000256" key="7">
    <source>
        <dbReference type="RuleBase" id="RU363032"/>
    </source>
</evidence>
<evidence type="ECO:0000259" key="8">
    <source>
        <dbReference type="PROSITE" id="PS50928"/>
    </source>
</evidence>
<dbReference type="InterPro" id="IPR035906">
    <property type="entry name" value="MetI-like_sf"/>
</dbReference>
<evidence type="ECO:0000256" key="5">
    <source>
        <dbReference type="ARBA" id="ARBA00022989"/>
    </source>
</evidence>
<proteinExistence type="inferred from homology"/>
<accession>A0A1Z5HNX1</accession>
<dbReference type="SUPFAM" id="SSF161098">
    <property type="entry name" value="MetI-like"/>
    <property type="match status" value="1"/>
</dbReference>
<reference evidence="10" key="1">
    <citation type="journal article" date="2017" name="Appl. Environ. Microbiol.">
        <title>Genomic analysis of Calderihabitans maritimus KKC1, a thermophilic hydrogenogenic carboxydotrophic bacterium isolated from marine sediment.</title>
        <authorList>
            <person name="Omae K."/>
            <person name="Yoneda Y."/>
            <person name="Fukuyama Y."/>
            <person name="Yoshida T."/>
            <person name="Sako Y."/>
        </authorList>
    </citation>
    <scope>NUCLEOTIDE SEQUENCE [LARGE SCALE GENOMIC DNA]</scope>
    <source>
        <strain evidence="10">KKC1</strain>
    </source>
</reference>
<organism evidence="9 10">
    <name type="scientific">Calderihabitans maritimus</name>
    <dbReference type="NCBI Taxonomy" id="1246530"/>
    <lineage>
        <taxon>Bacteria</taxon>
        <taxon>Bacillati</taxon>
        <taxon>Bacillota</taxon>
        <taxon>Clostridia</taxon>
        <taxon>Neomoorellales</taxon>
        <taxon>Calderihabitantaceae</taxon>
        <taxon>Calderihabitans</taxon>
    </lineage>
</organism>
<evidence type="ECO:0000256" key="3">
    <source>
        <dbReference type="ARBA" id="ARBA00022475"/>
    </source>
</evidence>
<dbReference type="AlphaFoldDB" id="A0A1Z5HNX1"/>
<evidence type="ECO:0000256" key="2">
    <source>
        <dbReference type="ARBA" id="ARBA00022448"/>
    </source>
</evidence>
<dbReference type="Proteomes" id="UP000197032">
    <property type="component" value="Unassembled WGS sequence"/>
</dbReference>
<dbReference type="InterPro" id="IPR000515">
    <property type="entry name" value="MetI-like"/>
</dbReference>
<dbReference type="Gene3D" id="1.10.3720.10">
    <property type="entry name" value="MetI-like"/>
    <property type="match status" value="1"/>
</dbReference>
<feature type="transmembrane region" description="Helical" evidence="7">
    <location>
        <begin position="239"/>
        <end position="258"/>
    </location>
</feature>
<keyword evidence="3" id="KW-1003">Cell membrane</keyword>
<gene>
    <name evidence="9" type="ORF">KKC1_01570</name>
</gene>
<feature type="transmembrane region" description="Helical" evidence="7">
    <location>
        <begin position="54"/>
        <end position="81"/>
    </location>
</feature>
<protein>
    <submittedName>
        <fullName evidence="9">Phosphonate ABC transporter, inner membrane subunit</fullName>
    </submittedName>
</protein>
<dbReference type="GO" id="GO:0015416">
    <property type="term" value="F:ABC-type phosphonate transporter activity"/>
    <property type="evidence" value="ECO:0007669"/>
    <property type="project" value="InterPro"/>
</dbReference>
<keyword evidence="6 7" id="KW-0472">Membrane</keyword>